<sequence>MSLPPLYALRAFDAAARLGSFSQAAQLLHLTPGAISRHVRTLEVWFNCTLFHRHGPRVVLSDAGRALAAELAAGFEQLERACAHFRQQNGELRLKAPSTLTMRWLLPALQSFNEFESSFRVQLTSVWMDKDSIDFHREPFDCAILLGNGQFGAETHAQRLFDEWLIPLCAPDFPLAGQDYDVIHPSPDRRDWRRWLQRSGITGSQRLNQGKVFDTLEQGNMAAISGHGITVGDLLLSQSALESGQLVTPWPQAVATGDSYYLVWSQRSTRSANIERLNAFLQQRVPLLPTSGVTLLPEKI</sequence>
<dbReference type="PANTHER" id="PTHR30537">
    <property type="entry name" value="HTH-TYPE TRANSCRIPTIONAL REGULATOR"/>
    <property type="match status" value="1"/>
</dbReference>
<gene>
    <name evidence="6" type="ORF">F3J40_11505</name>
</gene>
<accession>A0ABX0REX6</accession>
<reference evidence="6 7" key="1">
    <citation type="journal article" date="2019" name="bioRxiv">
        <title>Bacteria contribute to plant secondary compound degradation in a generalist herbivore system.</title>
        <authorList>
            <person name="Francoeur C.B."/>
            <person name="Khadempour L."/>
            <person name="Moreira-Soto R.D."/>
            <person name="Gotting K."/>
            <person name="Book A.J."/>
            <person name="Pinto-Tomas A.A."/>
            <person name="Keefover-Ring K."/>
            <person name="Currie C.R."/>
        </authorList>
    </citation>
    <scope>NUCLEOTIDE SEQUENCE [LARGE SCALE GENOMIC DNA]</scope>
    <source>
        <strain evidence="6">Acro-835</strain>
    </source>
</reference>
<evidence type="ECO:0000259" key="5">
    <source>
        <dbReference type="PROSITE" id="PS50931"/>
    </source>
</evidence>
<dbReference type="InterPro" id="IPR005119">
    <property type="entry name" value="LysR_subst-bd"/>
</dbReference>
<keyword evidence="2" id="KW-0805">Transcription regulation</keyword>
<keyword evidence="3" id="KW-0238">DNA-binding</keyword>
<keyword evidence="7" id="KW-1185">Reference proteome</keyword>
<evidence type="ECO:0000313" key="6">
    <source>
        <dbReference type="EMBL" id="NIF22224.1"/>
    </source>
</evidence>
<evidence type="ECO:0000256" key="3">
    <source>
        <dbReference type="ARBA" id="ARBA00023125"/>
    </source>
</evidence>
<dbReference type="InterPro" id="IPR000847">
    <property type="entry name" value="LysR_HTH_N"/>
</dbReference>
<dbReference type="InterPro" id="IPR036388">
    <property type="entry name" value="WH-like_DNA-bd_sf"/>
</dbReference>
<comment type="similarity">
    <text evidence="1">Belongs to the LysR transcriptional regulatory family.</text>
</comment>
<dbReference type="EMBL" id="VWXF01000004">
    <property type="protein sequence ID" value="NIF22224.1"/>
    <property type="molecule type" value="Genomic_DNA"/>
</dbReference>
<keyword evidence="4" id="KW-0804">Transcription</keyword>
<dbReference type="Pfam" id="PF03466">
    <property type="entry name" value="LysR_substrate"/>
    <property type="match status" value="1"/>
</dbReference>
<dbReference type="RefSeq" id="WP_167014735.1">
    <property type="nucleotide sequence ID" value="NZ_VWXF01000004.1"/>
</dbReference>
<dbReference type="Gene3D" id="3.40.190.10">
    <property type="entry name" value="Periplasmic binding protein-like II"/>
    <property type="match status" value="2"/>
</dbReference>
<evidence type="ECO:0000256" key="4">
    <source>
        <dbReference type="ARBA" id="ARBA00023163"/>
    </source>
</evidence>
<dbReference type="Gene3D" id="1.10.10.10">
    <property type="entry name" value="Winged helix-like DNA-binding domain superfamily/Winged helix DNA-binding domain"/>
    <property type="match status" value="1"/>
</dbReference>
<dbReference type="Pfam" id="PF00126">
    <property type="entry name" value="HTH_1"/>
    <property type="match status" value="1"/>
</dbReference>
<dbReference type="Proteomes" id="UP001515683">
    <property type="component" value="Unassembled WGS sequence"/>
</dbReference>
<feature type="domain" description="HTH lysR-type" evidence="5">
    <location>
        <begin position="4"/>
        <end position="61"/>
    </location>
</feature>
<comment type="caution">
    <text evidence="6">The sequence shown here is derived from an EMBL/GenBank/DDBJ whole genome shotgun (WGS) entry which is preliminary data.</text>
</comment>
<dbReference type="InterPro" id="IPR036390">
    <property type="entry name" value="WH_DNA-bd_sf"/>
</dbReference>
<proteinExistence type="inferred from homology"/>
<dbReference type="SUPFAM" id="SSF53850">
    <property type="entry name" value="Periplasmic binding protein-like II"/>
    <property type="match status" value="1"/>
</dbReference>
<name>A0ABX0REX6_9GAMM</name>
<protein>
    <submittedName>
        <fullName evidence="6">LysR family transcriptional regulator</fullName>
    </submittedName>
</protein>
<evidence type="ECO:0000256" key="1">
    <source>
        <dbReference type="ARBA" id="ARBA00009437"/>
    </source>
</evidence>
<dbReference type="PANTHER" id="PTHR30537:SF26">
    <property type="entry name" value="GLYCINE CLEAVAGE SYSTEM TRANSCRIPTIONAL ACTIVATOR"/>
    <property type="match status" value="1"/>
</dbReference>
<evidence type="ECO:0000256" key="2">
    <source>
        <dbReference type="ARBA" id="ARBA00023015"/>
    </source>
</evidence>
<dbReference type="SUPFAM" id="SSF46785">
    <property type="entry name" value="Winged helix' DNA-binding domain"/>
    <property type="match status" value="1"/>
</dbReference>
<dbReference type="PROSITE" id="PS50931">
    <property type="entry name" value="HTH_LYSR"/>
    <property type="match status" value="1"/>
</dbReference>
<evidence type="ECO:0000313" key="7">
    <source>
        <dbReference type="Proteomes" id="UP001515683"/>
    </source>
</evidence>
<dbReference type="InterPro" id="IPR058163">
    <property type="entry name" value="LysR-type_TF_proteobact-type"/>
</dbReference>
<organism evidence="6 7">
    <name type="scientific">Candidatus Pantoea multigeneris</name>
    <dbReference type="NCBI Taxonomy" id="2608357"/>
    <lineage>
        <taxon>Bacteria</taxon>
        <taxon>Pseudomonadati</taxon>
        <taxon>Pseudomonadota</taxon>
        <taxon>Gammaproteobacteria</taxon>
        <taxon>Enterobacterales</taxon>
        <taxon>Erwiniaceae</taxon>
        <taxon>Pantoea</taxon>
    </lineage>
</organism>